<dbReference type="SUPFAM" id="SSF47473">
    <property type="entry name" value="EF-hand"/>
    <property type="match status" value="1"/>
</dbReference>
<dbReference type="Proteomes" id="UP000751190">
    <property type="component" value="Unassembled WGS sequence"/>
</dbReference>
<dbReference type="PANTHER" id="PTHR23050">
    <property type="entry name" value="CALCIUM BINDING PROTEIN"/>
    <property type="match status" value="1"/>
</dbReference>
<dbReference type="AlphaFoldDB" id="A0A8J5XV67"/>
<accession>A0A8J5XV67</accession>
<dbReference type="EMBL" id="JAGTXO010000003">
    <property type="protein sequence ID" value="KAG8469182.1"/>
    <property type="molecule type" value="Genomic_DNA"/>
</dbReference>
<dbReference type="Gene3D" id="1.10.238.10">
    <property type="entry name" value="EF-hand"/>
    <property type="match status" value="2"/>
</dbReference>
<dbReference type="OrthoDB" id="26525at2759"/>
<evidence type="ECO:0000256" key="2">
    <source>
        <dbReference type="ARBA" id="ARBA00022837"/>
    </source>
</evidence>
<reference evidence="5" key="1">
    <citation type="submission" date="2021-05" db="EMBL/GenBank/DDBJ databases">
        <title>The genome of the haptophyte Pavlova lutheri (Diacronema luteri, Pavlovales) - a model for lipid biosynthesis in eukaryotic algae.</title>
        <authorList>
            <person name="Hulatt C.J."/>
            <person name="Posewitz M.C."/>
        </authorList>
    </citation>
    <scope>NUCLEOTIDE SEQUENCE</scope>
    <source>
        <strain evidence="5">NIVA-4/92</strain>
    </source>
</reference>
<keyword evidence="6" id="KW-1185">Reference proteome</keyword>
<dbReference type="GO" id="GO:0005509">
    <property type="term" value="F:calcium ion binding"/>
    <property type="evidence" value="ECO:0007669"/>
    <property type="project" value="InterPro"/>
</dbReference>
<dbReference type="Pfam" id="PF13499">
    <property type="entry name" value="EF-hand_7"/>
    <property type="match status" value="1"/>
</dbReference>
<feature type="domain" description="EF-hand" evidence="4">
    <location>
        <begin position="43"/>
        <end position="78"/>
    </location>
</feature>
<comment type="caution">
    <text evidence="5">The sequence shown here is derived from an EMBL/GenBank/DDBJ whole genome shotgun (WGS) entry which is preliminary data.</text>
</comment>
<evidence type="ECO:0000256" key="1">
    <source>
        <dbReference type="ARBA" id="ARBA00022737"/>
    </source>
</evidence>
<dbReference type="InterPro" id="IPR050145">
    <property type="entry name" value="Centrin_CML-like"/>
</dbReference>
<dbReference type="Pfam" id="PF13202">
    <property type="entry name" value="EF-hand_5"/>
    <property type="match status" value="1"/>
</dbReference>
<dbReference type="InterPro" id="IPR018247">
    <property type="entry name" value="EF_Hand_1_Ca_BS"/>
</dbReference>
<dbReference type="InterPro" id="IPR011992">
    <property type="entry name" value="EF-hand-dom_pair"/>
</dbReference>
<feature type="domain" description="EF-hand" evidence="4">
    <location>
        <begin position="145"/>
        <end position="180"/>
    </location>
</feature>
<dbReference type="InterPro" id="IPR002048">
    <property type="entry name" value="EF_hand_dom"/>
</dbReference>
<keyword evidence="2" id="KW-0106">Calcium</keyword>
<sequence length="184" mass="20186">MARSTSPERSRGAAKGRPTASILNISEDDLRLSEQPGKGSLKIDDDELNAAFEFFDVDGKGRLTAKDLHAKLSVFYPNLPAKEVKALITEPVFTKEVLRRLLENNQLAGFDPVRQAFSVYDPHGTGFADIDTLKRIFTDLGFGDISDEDVSVLVEASDVDGDGRISLEDFRGMLAFNKPHKGDA</sequence>
<dbReference type="SMART" id="SM00054">
    <property type="entry name" value="EFh"/>
    <property type="match status" value="3"/>
</dbReference>
<dbReference type="FunFam" id="1.10.238.10:FF:000003">
    <property type="entry name" value="Calmodulin A"/>
    <property type="match status" value="1"/>
</dbReference>
<organism evidence="5 6">
    <name type="scientific">Diacronema lutheri</name>
    <name type="common">Unicellular marine alga</name>
    <name type="synonym">Monochrysis lutheri</name>
    <dbReference type="NCBI Taxonomy" id="2081491"/>
    <lineage>
        <taxon>Eukaryota</taxon>
        <taxon>Haptista</taxon>
        <taxon>Haptophyta</taxon>
        <taxon>Pavlovophyceae</taxon>
        <taxon>Pavlovales</taxon>
        <taxon>Pavlovaceae</taxon>
        <taxon>Diacronema</taxon>
    </lineage>
</organism>
<gene>
    <name evidence="5" type="ORF">KFE25_007700</name>
</gene>
<dbReference type="CDD" id="cd00051">
    <property type="entry name" value="EFh"/>
    <property type="match status" value="1"/>
</dbReference>
<name>A0A8J5XV67_DIALT</name>
<dbReference type="PROSITE" id="PS00018">
    <property type="entry name" value="EF_HAND_1"/>
    <property type="match status" value="1"/>
</dbReference>
<feature type="region of interest" description="Disordered" evidence="3">
    <location>
        <begin position="1"/>
        <end position="28"/>
    </location>
</feature>
<proteinExistence type="predicted"/>
<dbReference type="OMA" id="EMLRYVF"/>
<evidence type="ECO:0000256" key="3">
    <source>
        <dbReference type="SAM" id="MobiDB-lite"/>
    </source>
</evidence>
<evidence type="ECO:0000313" key="6">
    <source>
        <dbReference type="Proteomes" id="UP000751190"/>
    </source>
</evidence>
<dbReference type="PROSITE" id="PS50222">
    <property type="entry name" value="EF_HAND_2"/>
    <property type="match status" value="2"/>
</dbReference>
<evidence type="ECO:0000313" key="5">
    <source>
        <dbReference type="EMBL" id="KAG8469182.1"/>
    </source>
</evidence>
<feature type="compositionally biased region" description="Basic and acidic residues" evidence="3">
    <location>
        <begin position="1"/>
        <end position="11"/>
    </location>
</feature>
<evidence type="ECO:0000259" key="4">
    <source>
        <dbReference type="PROSITE" id="PS50222"/>
    </source>
</evidence>
<protein>
    <recommendedName>
        <fullName evidence="4">EF-hand domain-containing protein</fullName>
    </recommendedName>
</protein>
<keyword evidence="1" id="KW-0677">Repeat</keyword>